<feature type="domain" description="Bromo" evidence="13">
    <location>
        <begin position="298"/>
        <end position="370"/>
    </location>
</feature>
<dbReference type="InterPro" id="IPR036427">
    <property type="entry name" value="Bromodomain-like_sf"/>
</dbReference>
<reference evidence="15 16" key="1">
    <citation type="submission" date="2024-04" db="EMBL/GenBank/DDBJ databases">
        <title>Tritrichomonas musculus Genome.</title>
        <authorList>
            <person name="Alves-Ferreira E."/>
            <person name="Grigg M."/>
            <person name="Lorenzi H."/>
            <person name="Galac M."/>
        </authorList>
    </citation>
    <scope>NUCLEOTIDE SEQUENCE [LARGE SCALE GENOMIC DNA]</scope>
    <source>
        <strain evidence="15 16">EAF2021</strain>
    </source>
</reference>
<dbReference type="InterPro" id="IPR037800">
    <property type="entry name" value="GCN5"/>
</dbReference>
<gene>
    <name evidence="15" type="ORF">M9Y10_033018</name>
</gene>
<dbReference type="InterPro" id="IPR000182">
    <property type="entry name" value="GNAT_dom"/>
</dbReference>
<comment type="similarity">
    <text evidence="2">Belongs to the acetyltransferase family. GCN5 subfamily.</text>
</comment>
<dbReference type="PANTHER" id="PTHR45750">
    <property type="entry name" value="GH11602P"/>
    <property type="match status" value="1"/>
</dbReference>
<dbReference type="PROSITE" id="PS00633">
    <property type="entry name" value="BROMODOMAIN_1"/>
    <property type="match status" value="1"/>
</dbReference>
<evidence type="ECO:0000256" key="5">
    <source>
        <dbReference type="ARBA" id="ARBA00022853"/>
    </source>
</evidence>
<evidence type="ECO:0000256" key="2">
    <source>
        <dbReference type="ARBA" id="ARBA00008607"/>
    </source>
</evidence>
<protein>
    <recommendedName>
        <fullName evidence="3">histone acetyltransferase</fullName>
        <ecNumber evidence="3">2.3.1.48</ecNumber>
    </recommendedName>
</protein>
<evidence type="ECO:0000256" key="12">
    <source>
        <dbReference type="PROSITE-ProRule" id="PRU00035"/>
    </source>
</evidence>
<comment type="caution">
    <text evidence="15">The sequence shown here is derived from an EMBL/GenBank/DDBJ whole genome shotgun (WGS) entry which is preliminary data.</text>
</comment>
<organism evidence="15 16">
    <name type="scientific">Tritrichomonas musculus</name>
    <dbReference type="NCBI Taxonomy" id="1915356"/>
    <lineage>
        <taxon>Eukaryota</taxon>
        <taxon>Metamonada</taxon>
        <taxon>Parabasalia</taxon>
        <taxon>Tritrichomonadida</taxon>
        <taxon>Tritrichomonadidae</taxon>
        <taxon>Tritrichomonas</taxon>
    </lineage>
</organism>
<evidence type="ECO:0000259" key="13">
    <source>
        <dbReference type="PROSITE" id="PS50014"/>
    </source>
</evidence>
<dbReference type="Gene3D" id="1.20.920.10">
    <property type="entry name" value="Bromodomain-like"/>
    <property type="match status" value="1"/>
</dbReference>
<evidence type="ECO:0000256" key="1">
    <source>
        <dbReference type="ARBA" id="ARBA00004123"/>
    </source>
</evidence>
<evidence type="ECO:0000313" key="16">
    <source>
        <dbReference type="Proteomes" id="UP001470230"/>
    </source>
</evidence>
<name>A0ABR2GXU7_9EUKA</name>
<dbReference type="EMBL" id="JAPFFF010000055">
    <property type="protein sequence ID" value="KAK8838392.1"/>
    <property type="molecule type" value="Genomic_DNA"/>
</dbReference>
<keyword evidence="5" id="KW-0156">Chromatin regulator</keyword>
<dbReference type="Gene3D" id="3.40.630.30">
    <property type="match status" value="1"/>
</dbReference>
<evidence type="ECO:0000256" key="6">
    <source>
        <dbReference type="ARBA" id="ARBA00023015"/>
    </source>
</evidence>
<keyword evidence="4" id="KW-0808">Transferase</keyword>
<feature type="domain" description="N-acetyltransferase" evidence="14">
    <location>
        <begin position="56"/>
        <end position="193"/>
    </location>
</feature>
<accession>A0ABR2GXU7</accession>
<dbReference type="Proteomes" id="UP001470230">
    <property type="component" value="Unassembled WGS sequence"/>
</dbReference>
<keyword evidence="10" id="KW-0539">Nucleus</keyword>
<keyword evidence="6" id="KW-0805">Transcription regulation</keyword>
<evidence type="ECO:0000256" key="4">
    <source>
        <dbReference type="ARBA" id="ARBA00022679"/>
    </source>
</evidence>
<evidence type="ECO:0000256" key="11">
    <source>
        <dbReference type="ARBA" id="ARBA00023315"/>
    </source>
</evidence>
<dbReference type="CDD" id="cd04301">
    <property type="entry name" value="NAT_SF"/>
    <property type="match status" value="1"/>
</dbReference>
<dbReference type="InterPro" id="IPR018359">
    <property type="entry name" value="Bromodomain_CS"/>
</dbReference>
<dbReference type="InterPro" id="IPR016181">
    <property type="entry name" value="Acyl_CoA_acyltransferase"/>
</dbReference>
<evidence type="ECO:0000256" key="7">
    <source>
        <dbReference type="ARBA" id="ARBA00023117"/>
    </source>
</evidence>
<evidence type="ECO:0000256" key="9">
    <source>
        <dbReference type="ARBA" id="ARBA00023163"/>
    </source>
</evidence>
<dbReference type="PRINTS" id="PR00503">
    <property type="entry name" value="BROMODOMAIN"/>
</dbReference>
<keyword evidence="8" id="KW-0010">Activator</keyword>
<proteinExistence type="inferred from homology"/>
<evidence type="ECO:0000313" key="15">
    <source>
        <dbReference type="EMBL" id="KAK8838392.1"/>
    </source>
</evidence>
<comment type="subcellular location">
    <subcellularLocation>
        <location evidence="1">Nucleus</location>
    </subcellularLocation>
</comment>
<dbReference type="PROSITE" id="PS51186">
    <property type="entry name" value="GNAT"/>
    <property type="match status" value="1"/>
</dbReference>
<dbReference type="Pfam" id="PF00439">
    <property type="entry name" value="Bromodomain"/>
    <property type="match status" value="1"/>
</dbReference>
<keyword evidence="16" id="KW-1185">Reference proteome</keyword>
<dbReference type="EC" id="2.3.1.48" evidence="3"/>
<dbReference type="SUPFAM" id="SSF55729">
    <property type="entry name" value="Acyl-CoA N-acyltransferases (Nat)"/>
    <property type="match status" value="1"/>
</dbReference>
<evidence type="ECO:0000256" key="8">
    <source>
        <dbReference type="ARBA" id="ARBA00023159"/>
    </source>
</evidence>
<dbReference type="SMART" id="SM00297">
    <property type="entry name" value="BROMO"/>
    <property type="match status" value="1"/>
</dbReference>
<sequence length="397" mass="45875">MDISHLAWFNRPPKYINRAIHPENRHYSQIYTKPAASKGFKDYYPESQLKIARNKLDAHPQLLMTLIDIKNLFVRQLPNMGSCYITRLVFDLNAESVAILHEGIVTAAISSRIFPDQGFIEIVFCAVDSLHQARGYGRLVMAFVKSVIQAEGMVDILTCADNDAVIYFKKQGFDEKEIRMAPERWIGYIKDYDGVTLVHCKIHPEIDYMGYQEVLQKQIDNLTKKSGFKISPPFPDFDQDIPSLPHAVVNLSLSLPYIVQKCAPNVNTPGIKNLIEDYDSNMEIIRTKLRKIHSALMADQKNSDVFKAPVTEEIAPNYFDEIDSPMDLWSIQNRLNKFEDYYKRPEIFATDITLMCKNCKKYNPPDSIFYKNAVEIYRKFKKLYQEEFPNAILPEFS</sequence>
<evidence type="ECO:0000256" key="10">
    <source>
        <dbReference type="ARBA" id="ARBA00023242"/>
    </source>
</evidence>
<evidence type="ECO:0000259" key="14">
    <source>
        <dbReference type="PROSITE" id="PS51186"/>
    </source>
</evidence>
<keyword evidence="11" id="KW-0012">Acyltransferase</keyword>
<dbReference type="PROSITE" id="PS50014">
    <property type="entry name" value="BROMODOMAIN_2"/>
    <property type="match status" value="1"/>
</dbReference>
<evidence type="ECO:0000256" key="3">
    <source>
        <dbReference type="ARBA" id="ARBA00013184"/>
    </source>
</evidence>
<dbReference type="SUPFAM" id="SSF47370">
    <property type="entry name" value="Bromodomain"/>
    <property type="match status" value="1"/>
</dbReference>
<keyword evidence="9" id="KW-0804">Transcription</keyword>
<dbReference type="InterPro" id="IPR001487">
    <property type="entry name" value="Bromodomain"/>
</dbReference>
<dbReference type="Pfam" id="PF00583">
    <property type="entry name" value="Acetyltransf_1"/>
    <property type="match status" value="1"/>
</dbReference>
<dbReference type="PANTHER" id="PTHR45750:SF3">
    <property type="entry name" value="HISTONE ACETYLTRANSFERASE"/>
    <property type="match status" value="1"/>
</dbReference>
<keyword evidence="7 12" id="KW-0103">Bromodomain</keyword>